<evidence type="ECO:0000256" key="7">
    <source>
        <dbReference type="ARBA" id="ARBA00023136"/>
    </source>
</evidence>
<gene>
    <name evidence="15" type="ORF">KEM10_10740</name>
</gene>
<comment type="similarity">
    <text evidence="10 11">Belongs to the TonB-dependent receptor family.</text>
</comment>
<organism evidence="15 16">
    <name type="scientific">Carboxylicivirga linearis</name>
    <dbReference type="NCBI Taxonomy" id="1628157"/>
    <lineage>
        <taxon>Bacteria</taxon>
        <taxon>Pseudomonadati</taxon>
        <taxon>Bacteroidota</taxon>
        <taxon>Bacteroidia</taxon>
        <taxon>Marinilabiliales</taxon>
        <taxon>Marinilabiliaceae</taxon>
        <taxon>Carboxylicivirga</taxon>
    </lineage>
</organism>
<dbReference type="InterPro" id="IPR000531">
    <property type="entry name" value="Beta-barrel_TonB"/>
</dbReference>
<dbReference type="SUPFAM" id="SSF49464">
    <property type="entry name" value="Carboxypeptidase regulatory domain-like"/>
    <property type="match status" value="1"/>
</dbReference>
<reference evidence="15 16" key="1">
    <citation type="journal article" date="2015" name="Int. J. Syst. Evol. Microbiol.">
        <title>Carboxylicivirga linearis sp. nov., isolated from a sea cucumber culture pond.</title>
        <authorList>
            <person name="Wang F.Q."/>
            <person name="Zhou Y.X."/>
            <person name="Lin X.Z."/>
            <person name="Chen G.J."/>
            <person name="Du Z.J."/>
        </authorList>
    </citation>
    <scope>NUCLEOTIDE SEQUENCE [LARGE SCALE GENOMIC DNA]</scope>
    <source>
        <strain evidence="15 16">FB218</strain>
    </source>
</reference>
<dbReference type="PROSITE" id="PS52016">
    <property type="entry name" value="TONB_DEPENDENT_REC_3"/>
    <property type="match status" value="1"/>
</dbReference>
<dbReference type="InterPro" id="IPR012910">
    <property type="entry name" value="Plug_dom"/>
</dbReference>
<sequence>MGKRLSYTWAVLLLMTSVTIQSVTGQKSVVLKGTVISSDGVTLPGVNIVLKGTEFGTVTNFDGNFEIQNTPTGNYIILASYMGYESYASPIQINNQSSNSINIVLNEKTYKIGDIEVTGKSVVSQINEQAYSVTSVSTEDLFNSTANAKEILNKVPGVRITEEGGLGSNINFTINGFSGDQVKFFMDGLPMDNFGSSLSMADIPVNMIERIDVYKGVVPVWLGTDALGGAVNIITNKKQNFLDLSYSYGSFNTHKASVNFARTNTENGFTIRGNAFLNYSDNNYKVWVPITNSDNVIVDTADVERFHDRYRSGTIKIETGLVDKSYADNILIGLIVSANDKQVQHGATMATVYGGIVQNSKSLIPTFRYSKKNLFTDGLDISLYSAVNINQSQVIDTLSGIRYNWLGEAFKIEGSTDGENSRTLTTLDDMEFLSQFNTSYAFNPLHSLALNYSYNYFERESFDEENPDYLPNQFQRSLNKHVVGLAYKLDATEKWTTTAFAKLFHLKAQTSKLFDFGLDTQRTEAVESDQTKVGYGIASSYFLLPKLQLKLSYEHTYRMPTPLEIFGDGLFIDPNPDLGPEQSDNLNLGADYRFKLGSHHFFNAGGTFVYREAKDLIYTVIQIASPVTYYDNLNQTRTLGMEANVQYQFKDLFHIGANITFQDITDQAEYIYDNSYTGGGWKKNFHYQYRVPNIPYLFGSANAGFTLKNLLSTGDNLTCDYFFNYVENYYLSWSKNSNYIIPKQTSHDVMISYALKNSKYNVSAECRNLTNERLYDKFYLQKPGRSFSIKLRYTL</sequence>
<keyword evidence="6 11" id="KW-0798">TonB box</keyword>
<keyword evidence="7 10" id="KW-0472">Membrane</keyword>
<protein>
    <submittedName>
        <fullName evidence="15">TonB-dependent receptor</fullName>
    </submittedName>
</protein>
<dbReference type="Gene3D" id="2.60.40.1120">
    <property type="entry name" value="Carboxypeptidase-like, regulatory domain"/>
    <property type="match status" value="1"/>
</dbReference>
<dbReference type="PANTHER" id="PTHR30069:SF29">
    <property type="entry name" value="HEMOGLOBIN AND HEMOGLOBIN-HAPTOGLOBIN-BINDING PROTEIN 1-RELATED"/>
    <property type="match status" value="1"/>
</dbReference>
<dbReference type="InterPro" id="IPR039426">
    <property type="entry name" value="TonB-dep_rcpt-like"/>
</dbReference>
<dbReference type="InterPro" id="IPR008969">
    <property type="entry name" value="CarboxyPept-like_regulatory"/>
</dbReference>
<dbReference type="Pfam" id="PF13715">
    <property type="entry name" value="CarbopepD_reg_2"/>
    <property type="match status" value="1"/>
</dbReference>
<dbReference type="Pfam" id="PF07715">
    <property type="entry name" value="Plug"/>
    <property type="match status" value="1"/>
</dbReference>
<evidence type="ECO:0000256" key="3">
    <source>
        <dbReference type="ARBA" id="ARBA00022452"/>
    </source>
</evidence>
<keyword evidence="9 10" id="KW-0998">Cell outer membrane</keyword>
<evidence type="ECO:0000256" key="2">
    <source>
        <dbReference type="ARBA" id="ARBA00022448"/>
    </source>
</evidence>
<evidence type="ECO:0000256" key="9">
    <source>
        <dbReference type="ARBA" id="ARBA00023237"/>
    </source>
</evidence>
<dbReference type="Gene3D" id="2.40.170.20">
    <property type="entry name" value="TonB-dependent receptor, beta-barrel domain"/>
    <property type="match status" value="1"/>
</dbReference>
<evidence type="ECO:0000256" key="10">
    <source>
        <dbReference type="PROSITE-ProRule" id="PRU01360"/>
    </source>
</evidence>
<dbReference type="PANTHER" id="PTHR30069">
    <property type="entry name" value="TONB-DEPENDENT OUTER MEMBRANE RECEPTOR"/>
    <property type="match status" value="1"/>
</dbReference>
<evidence type="ECO:0000259" key="14">
    <source>
        <dbReference type="Pfam" id="PF07715"/>
    </source>
</evidence>
<keyword evidence="5 12" id="KW-0732">Signal</keyword>
<evidence type="ECO:0000256" key="12">
    <source>
        <dbReference type="SAM" id="SignalP"/>
    </source>
</evidence>
<feature type="signal peptide" evidence="12">
    <location>
        <begin position="1"/>
        <end position="20"/>
    </location>
</feature>
<dbReference type="Proteomes" id="UP000708576">
    <property type="component" value="Unassembled WGS sequence"/>
</dbReference>
<feature type="chain" id="PRO_5045836100" evidence="12">
    <location>
        <begin position="21"/>
        <end position="795"/>
    </location>
</feature>
<evidence type="ECO:0000256" key="1">
    <source>
        <dbReference type="ARBA" id="ARBA00004571"/>
    </source>
</evidence>
<dbReference type="SUPFAM" id="SSF56935">
    <property type="entry name" value="Porins"/>
    <property type="match status" value="1"/>
</dbReference>
<evidence type="ECO:0000313" key="15">
    <source>
        <dbReference type="EMBL" id="MBS2098757.1"/>
    </source>
</evidence>
<comment type="subcellular location">
    <subcellularLocation>
        <location evidence="1 10">Cell outer membrane</location>
        <topology evidence="1 10">Multi-pass membrane protein</topology>
    </subcellularLocation>
</comment>
<keyword evidence="16" id="KW-1185">Reference proteome</keyword>
<evidence type="ECO:0000256" key="4">
    <source>
        <dbReference type="ARBA" id="ARBA00022692"/>
    </source>
</evidence>
<comment type="caution">
    <text evidence="15">The sequence shown here is derived from an EMBL/GenBank/DDBJ whole genome shotgun (WGS) entry which is preliminary data.</text>
</comment>
<dbReference type="Pfam" id="PF00593">
    <property type="entry name" value="TonB_dep_Rec_b-barrel"/>
    <property type="match status" value="1"/>
</dbReference>
<feature type="domain" description="TonB-dependent receptor-like beta-barrel" evidence="13">
    <location>
        <begin position="538"/>
        <end position="769"/>
    </location>
</feature>
<keyword evidence="3 10" id="KW-1134">Transmembrane beta strand</keyword>
<name>A0ABS5JV57_9BACT</name>
<dbReference type="InterPro" id="IPR036942">
    <property type="entry name" value="Beta-barrel_TonB_sf"/>
</dbReference>
<proteinExistence type="inferred from homology"/>
<accession>A0ABS5JV57</accession>
<evidence type="ECO:0000256" key="11">
    <source>
        <dbReference type="RuleBase" id="RU003357"/>
    </source>
</evidence>
<dbReference type="EMBL" id="JAGUCO010000006">
    <property type="protein sequence ID" value="MBS2098757.1"/>
    <property type="molecule type" value="Genomic_DNA"/>
</dbReference>
<dbReference type="Gene3D" id="2.170.130.10">
    <property type="entry name" value="TonB-dependent receptor, plug domain"/>
    <property type="match status" value="1"/>
</dbReference>
<evidence type="ECO:0000313" key="16">
    <source>
        <dbReference type="Proteomes" id="UP000708576"/>
    </source>
</evidence>
<evidence type="ECO:0000259" key="13">
    <source>
        <dbReference type="Pfam" id="PF00593"/>
    </source>
</evidence>
<dbReference type="InterPro" id="IPR037066">
    <property type="entry name" value="Plug_dom_sf"/>
</dbReference>
<evidence type="ECO:0000256" key="6">
    <source>
        <dbReference type="ARBA" id="ARBA00023077"/>
    </source>
</evidence>
<keyword evidence="2 10" id="KW-0813">Transport</keyword>
<feature type="domain" description="TonB-dependent receptor plug" evidence="14">
    <location>
        <begin position="127"/>
        <end position="230"/>
    </location>
</feature>
<keyword evidence="4 10" id="KW-0812">Transmembrane</keyword>
<dbReference type="RefSeq" id="WP_212215999.1">
    <property type="nucleotide sequence ID" value="NZ_JAGUCO010000006.1"/>
</dbReference>
<keyword evidence="8 15" id="KW-0675">Receptor</keyword>
<evidence type="ECO:0000256" key="8">
    <source>
        <dbReference type="ARBA" id="ARBA00023170"/>
    </source>
</evidence>
<evidence type="ECO:0000256" key="5">
    <source>
        <dbReference type="ARBA" id="ARBA00022729"/>
    </source>
</evidence>